<dbReference type="Proteomes" id="UP000027778">
    <property type="component" value="Unassembled WGS sequence"/>
</dbReference>
<dbReference type="InterPro" id="IPR014710">
    <property type="entry name" value="RmlC-like_jellyroll"/>
</dbReference>
<dbReference type="PANTHER" id="PTHR21047">
    <property type="entry name" value="DTDP-6-DEOXY-D-GLUCOSE-3,5 EPIMERASE"/>
    <property type="match status" value="1"/>
</dbReference>
<dbReference type="Gene3D" id="2.60.120.10">
    <property type="entry name" value="Jelly Rolls"/>
    <property type="match status" value="1"/>
</dbReference>
<dbReference type="GO" id="GO:0008830">
    <property type="term" value="F:dTDP-4-dehydrorhamnose 3,5-epimerase activity"/>
    <property type="evidence" value="ECO:0007669"/>
    <property type="project" value="InterPro"/>
</dbReference>
<evidence type="ECO:0000313" key="3">
    <source>
        <dbReference type="Proteomes" id="UP000027778"/>
    </source>
</evidence>
<organism evidence="2 3">
    <name type="scientific">Bacillus gaemokensis</name>
    <dbReference type="NCBI Taxonomy" id="574375"/>
    <lineage>
        <taxon>Bacteria</taxon>
        <taxon>Bacillati</taxon>
        <taxon>Bacillota</taxon>
        <taxon>Bacilli</taxon>
        <taxon>Bacillales</taxon>
        <taxon>Bacillaceae</taxon>
        <taxon>Bacillus</taxon>
        <taxon>Bacillus cereus group</taxon>
    </lineage>
</organism>
<dbReference type="PANTHER" id="PTHR21047:SF2">
    <property type="entry name" value="THYMIDINE DIPHOSPHO-4-KETO-RHAMNOSE 3,5-EPIMERASE"/>
    <property type="match status" value="1"/>
</dbReference>
<dbReference type="InterPro" id="IPR011051">
    <property type="entry name" value="RmlC_Cupin_sf"/>
</dbReference>
<dbReference type="GO" id="GO:0005829">
    <property type="term" value="C:cytosol"/>
    <property type="evidence" value="ECO:0007669"/>
    <property type="project" value="TreeGrafter"/>
</dbReference>
<evidence type="ECO:0008006" key="4">
    <source>
        <dbReference type="Google" id="ProtNLM"/>
    </source>
</evidence>
<feature type="site" description="Participates in a stacking interaction with the thymidine ring of dTDP-4-oxo-6-deoxyglucose" evidence="1">
    <location>
        <position position="124"/>
    </location>
</feature>
<gene>
    <name evidence="2" type="ORF">BAGA_21430</name>
</gene>
<name>A0A073KE45_9BACI</name>
<reference evidence="2 3" key="1">
    <citation type="submission" date="2014-06" db="EMBL/GenBank/DDBJ databases">
        <title>Draft genome sequence of Bacillus gaemokensis JCM 15801 (MCCC 1A00707).</title>
        <authorList>
            <person name="Lai Q."/>
            <person name="Liu Y."/>
            <person name="Shao Z."/>
        </authorList>
    </citation>
    <scope>NUCLEOTIDE SEQUENCE [LARGE SCALE GENOMIC DNA]</scope>
    <source>
        <strain evidence="2 3">JCM 15801</strain>
    </source>
</reference>
<evidence type="ECO:0000313" key="2">
    <source>
        <dbReference type="EMBL" id="KEK24845.1"/>
    </source>
</evidence>
<dbReference type="OrthoDB" id="9800680at2"/>
<dbReference type="EMBL" id="JOTM01000004">
    <property type="protein sequence ID" value="KEK24845.1"/>
    <property type="molecule type" value="Genomic_DNA"/>
</dbReference>
<dbReference type="SUPFAM" id="SSF51182">
    <property type="entry name" value="RmlC-like cupins"/>
    <property type="match status" value="1"/>
</dbReference>
<dbReference type="AlphaFoldDB" id="A0A073KE45"/>
<dbReference type="Pfam" id="PF00908">
    <property type="entry name" value="dTDP_sugar_isom"/>
    <property type="match status" value="1"/>
</dbReference>
<comment type="caution">
    <text evidence="2">The sequence shown here is derived from an EMBL/GenBank/DDBJ whole genome shotgun (WGS) entry which is preliminary data.</text>
</comment>
<sequence length="146" mass="16842">MEGIQVISLKKLSNEKGFLLEVQRNDDTDFPGFGQSYITATNPGVIKAWYRHHKQIDQIALIKGELLLVLYDTREHSTSYNQIKEIHIVEENPLLVQIPPGVWHGFKAISSKPALLLHMNTIPYNFENTDEDKLLPEDKTIPYQWD</sequence>
<keyword evidence="3" id="KW-1185">Reference proteome</keyword>
<dbReference type="InterPro" id="IPR000888">
    <property type="entry name" value="RmlC-like"/>
</dbReference>
<dbReference type="RefSeq" id="WP_033673853.1">
    <property type="nucleotide sequence ID" value="NZ_JOTM01000004.1"/>
</dbReference>
<dbReference type="eggNOG" id="COG1898">
    <property type="taxonomic scope" value="Bacteria"/>
</dbReference>
<accession>A0A073KE45</accession>
<proteinExistence type="predicted"/>
<evidence type="ECO:0000256" key="1">
    <source>
        <dbReference type="PIRSR" id="PIRSR600888-3"/>
    </source>
</evidence>
<dbReference type="STRING" id="574375.AZF08_12440"/>
<dbReference type="GO" id="GO:0000271">
    <property type="term" value="P:polysaccharide biosynthetic process"/>
    <property type="evidence" value="ECO:0007669"/>
    <property type="project" value="TreeGrafter"/>
</dbReference>
<protein>
    <recommendedName>
        <fullName evidence="4">dTDP-4-dehydrorhamnose 3,5-epimerase</fullName>
    </recommendedName>
</protein>